<gene>
    <name evidence="8" type="ORF">NYR54_01455</name>
</gene>
<evidence type="ECO:0000256" key="3">
    <source>
        <dbReference type="ARBA" id="ARBA00022989"/>
    </source>
</evidence>
<sequence>MVRVLVFFVLVLFLGLGFAWLAERPGDLVITFGGYRYEVTLMMAAVLVVAVVAAVMLLWWILRGLWRSPYAVARYFRARRRDRGYQSLSTGLIAAGAGDAGLARRMGKQAAKLLSSDQEPLLHLLDAQAALLEGDHEAARKKFAAMVEDPEMRLLGLRGLYLEAERMGEREAARHYAAQAARTAPQLGWAMKATLEARVEERDWKGALALVEAQKPAHPGEREAQARRRAVLLTAQAMDELDSDPAMARANALEAHRLQPDFVPAAVTAARALLRQNDLRRATKVLETVWKKTPHPEVVEVYVHARPGDSTHDRLTRARKLARLRPNHVESELAVARAALDAGEFAQARAAAEAAVRLSPREGAFLLLADIEEAETGDQGRVRHWLAKAVRAPRDPAWVADGYVAERWMPASPVTGELDAFEWRVPMERPGQIIDAEEALTALPEGSHRSAEVNAEEAHRPPDEAVSASNARVDEPAAAWETKVPPAPAKDEAASAARDAGEARPHIEEKPVQRITPVIPDGKDEAEEPRPPLPDDPGVEPEEEASTSRNFRLF</sequence>
<keyword evidence="3 6" id="KW-1133">Transmembrane helix</keyword>
<feature type="compositionally biased region" description="Basic and acidic residues" evidence="5">
    <location>
        <begin position="446"/>
        <end position="463"/>
    </location>
</feature>
<name>A0A9X2X5N2_9HYPH</name>
<dbReference type="AlphaFoldDB" id="A0A9X2X5N2"/>
<evidence type="ECO:0000256" key="2">
    <source>
        <dbReference type="ARBA" id="ARBA00022692"/>
    </source>
</evidence>
<dbReference type="InterPro" id="IPR010817">
    <property type="entry name" value="HemY_N"/>
</dbReference>
<keyword evidence="4 6" id="KW-0472">Membrane</keyword>
<comment type="caution">
    <text evidence="8">The sequence shown here is derived from an EMBL/GenBank/DDBJ whole genome shotgun (WGS) entry which is preliminary data.</text>
</comment>
<organism evidence="8 9">
    <name type="scientific">Chelativorans petroleitrophicus</name>
    <dbReference type="NCBI Taxonomy" id="2975484"/>
    <lineage>
        <taxon>Bacteria</taxon>
        <taxon>Pseudomonadati</taxon>
        <taxon>Pseudomonadota</taxon>
        <taxon>Alphaproteobacteria</taxon>
        <taxon>Hyphomicrobiales</taxon>
        <taxon>Phyllobacteriaceae</taxon>
        <taxon>Chelativorans</taxon>
    </lineage>
</organism>
<evidence type="ECO:0000313" key="8">
    <source>
        <dbReference type="EMBL" id="MCT8988963.1"/>
    </source>
</evidence>
<dbReference type="GO" id="GO:0016020">
    <property type="term" value="C:membrane"/>
    <property type="evidence" value="ECO:0007669"/>
    <property type="project" value="UniProtKB-SubCell"/>
</dbReference>
<dbReference type="InterPro" id="IPR011990">
    <property type="entry name" value="TPR-like_helical_dom_sf"/>
</dbReference>
<dbReference type="EMBL" id="JAODNV010000003">
    <property type="protein sequence ID" value="MCT8988963.1"/>
    <property type="molecule type" value="Genomic_DNA"/>
</dbReference>
<feature type="region of interest" description="Disordered" evidence="5">
    <location>
        <begin position="446"/>
        <end position="554"/>
    </location>
</feature>
<evidence type="ECO:0000259" key="7">
    <source>
        <dbReference type="Pfam" id="PF07219"/>
    </source>
</evidence>
<dbReference type="Pfam" id="PF07219">
    <property type="entry name" value="HemY_N"/>
    <property type="match status" value="1"/>
</dbReference>
<evidence type="ECO:0000256" key="6">
    <source>
        <dbReference type="SAM" id="Phobius"/>
    </source>
</evidence>
<keyword evidence="2 6" id="KW-0812">Transmembrane</keyword>
<dbReference type="RefSeq" id="WP_261513623.1">
    <property type="nucleotide sequence ID" value="NZ_JAODNV010000003.1"/>
</dbReference>
<evidence type="ECO:0000256" key="1">
    <source>
        <dbReference type="ARBA" id="ARBA00004370"/>
    </source>
</evidence>
<feature type="compositionally biased region" description="Basic and acidic residues" evidence="5">
    <location>
        <begin position="489"/>
        <end position="512"/>
    </location>
</feature>
<protein>
    <submittedName>
        <fullName evidence="8">Heme biosynthesis protein HemY</fullName>
    </submittedName>
</protein>
<dbReference type="Proteomes" id="UP001149009">
    <property type="component" value="Unassembled WGS sequence"/>
</dbReference>
<evidence type="ECO:0000313" key="9">
    <source>
        <dbReference type="Proteomes" id="UP001149009"/>
    </source>
</evidence>
<evidence type="ECO:0000256" key="5">
    <source>
        <dbReference type="SAM" id="MobiDB-lite"/>
    </source>
</evidence>
<reference evidence="8" key="1">
    <citation type="submission" date="2022-08" db="EMBL/GenBank/DDBJ databases">
        <title>Chelativorans sichuanense sp. nov., a paraffin oil-degrading bacterium isolated from a mixture of oil-based drill cuttings and paddy soil.</title>
        <authorList>
            <person name="Yu J."/>
            <person name="Liu H."/>
            <person name="Chen Q."/>
        </authorList>
    </citation>
    <scope>NUCLEOTIDE SEQUENCE</scope>
    <source>
        <strain evidence="8">SCAU 2101</strain>
    </source>
</reference>
<dbReference type="PIRSF" id="PIRSF031802">
    <property type="entry name" value="UCP031802"/>
    <property type="match status" value="1"/>
</dbReference>
<feature type="transmembrane region" description="Helical" evidence="6">
    <location>
        <begin position="43"/>
        <end position="62"/>
    </location>
</feature>
<dbReference type="InterPro" id="IPR016982">
    <property type="entry name" value="Mms48"/>
</dbReference>
<proteinExistence type="predicted"/>
<dbReference type="Gene3D" id="1.25.40.10">
    <property type="entry name" value="Tetratricopeptide repeat domain"/>
    <property type="match status" value="1"/>
</dbReference>
<keyword evidence="9" id="KW-1185">Reference proteome</keyword>
<evidence type="ECO:0000256" key="4">
    <source>
        <dbReference type="ARBA" id="ARBA00023136"/>
    </source>
</evidence>
<dbReference type="SUPFAM" id="SSF48452">
    <property type="entry name" value="TPR-like"/>
    <property type="match status" value="2"/>
</dbReference>
<comment type="subcellular location">
    <subcellularLocation>
        <location evidence="1">Membrane</location>
    </subcellularLocation>
</comment>
<feature type="domain" description="HemY N-terminal" evidence="7">
    <location>
        <begin position="26"/>
        <end position="134"/>
    </location>
</feature>
<accession>A0A9X2X5N2</accession>